<evidence type="ECO:0000313" key="2">
    <source>
        <dbReference type="EMBL" id="KAK3857404.1"/>
    </source>
</evidence>
<dbReference type="AlphaFoldDB" id="A0AAE1BXY2"/>
<evidence type="ECO:0000313" key="3">
    <source>
        <dbReference type="Proteomes" id="UP001286313"/>
    </source>
</evidence>
<gene>
    <name evidence="2" type="ORF">Pcinc_036343</name>
</gene>
<name>A0AAE1BXY2_PETCI</name>
<protein>
    <submittedName>
        <fullName evidence="2">Uncharacterized protein</fullName>
    </submittedName>
</protein>
<organism evidence="2 3">
    <name type="scientific">Petrolisthes cinctipes</name>
    <name type="common">Flat porcelain crab</name>
    <dbReference type="NCBI Taxonomy" id="88211"/>
    <lineage>
        <taxon>Eukaryota</taxon>
        <taxon>Metazoa</taxon>
        <taxon>Ecdysozoa</taxon>
        <taxon>Arthropoda</taxon>
        <taxon>Crustacea</taxon>
        <taxon>Multicrustacea</taxon>
        <taxon>Malacostraca</taxon>
        <taxon>Eumalacostraca</taxon>
        <taxon>Eucarida</taxon>
        <taxon>Decapoda</taxon>
        <taxon>Pleocyemata</taxon>
        <taxon>Anomura</taxon>
        <taxon>Galatheoidea</taxon>
        <taxon>Porcellanidae</taxon>
        <taxon>Petrolisthes</taxon>
    </lineage>
</organism>
<keyword evidence="3" id="KW-1185">Reference proteome</keyword>
<accession>A0AAE1BXY2</accession>
<proteinExistence type="predicted"/>
<reference evidence="2" key="1">
    <citation type="submission" date="2023-10" db="EMBL/GenBank/DDBJ databases">
        <title>Genome assemblies of two species of porcelain crab, Petrolisthes cinctipes and Petrolisthes manimaculis (Anomura: Porcellanidae).</title>
        <authorList>
            <person name="Angst P."/>
        </authorList>
    </citation>
    <scope>NUCLEOTIDE SEQUENCE</scope>
    <source>
        <strain evidence="2">PB745_01</strain>
        <tissue evidence="2">Gill</tissue>
    </source>
</reference>
<dbReference type="Proteomes" id="UP001286313">
    <property type="component" value="Unassembled WGS sequence"/>
</dbReference>
<dbReference type="EMBL" id="JAWQEG010005610">
    <property type="protein sequence ID" value="KAK3857404.1"/>
    <property type="molecule type" value="Genomic_DNA"/>
</dbReference>
<feature type="compositionally biased region" description="Low complexity" evidence="1">
    <location>
        <begin position="168"/>
        <end position="183"/>
    </location>
</feature>
<evidence type="ECO:0000256" key="1">
    <source>
        <dbReference type="SAM" id="MobiDB-lite"/>
    </source>
</evidence>
<comment type="caution">
    <text evidence="2">The sequence shown here is derived from an EMBL/GenBank/DDBJ whole genome shotgun (WGS) entry which is preliminary data.</text>
</comment>
<sequence length="191" mass="21272">MFTRSFSPPHRAAAGGWRRYEVTEGPVYGVVTLEWKKGVGGGKEGEPDTQRLPHESKITGVYSSKNARVIITWKKLGFITTLTRRRSSTQLFKVKWHGRAPSQDWPYFTPSVHSSMPSQWAWSPLVTPPDWLPVDKIINQRGKHNYHGASVRSAAGPVPHVTCPPHPLSSSSTHSHYTTLTALPRPSSSPK</sequence>
<feature type="region of interest" description="Disordered" evidence="1">
    <location>
        <begin position="164"/>
        <end position="191"/>
    </location>
</feature>